<dbReference type="AlphaFoldDB" id="A0A2P2JVK7"/>
<keyword evidence="1" id="KW-0812">Transmembrane</keyword>
<keyword evidence="1" id="KW-1133">Transmembrane helix</keyword>
<evidence type="ECO:0000256" key="1">
    <source>
        <dbReference type="SAM" id="Phobius"/>
    </source>
</evidence>
<dbReference type="EMBL" id="GGEC01016990">
    <property type="protein sequence ID" value="MBW97473.1"/>
    <property type="molecule type" value="Transcribed_RNA"/>
</dbReference>
<sequence length="114" mass="12988">MMVFFYFLDLLTPGNDFQANVIFGFPCLMFSFFMNVPLYTVWELLQQQGVQTTPCMNSTVQKVEGSHAAQASIITMIADNQIMVDKPGLISTRRCKRSEIGRDTKKGTSLFYRN</sequence>
<accession>A0A2P2JVK7</accession>
<evidence type="ECO:0000313" key="2">
    <source>
        <dbReference type="EMBL" id="MBW97473.1"/>
    </source>
</evidence>
<feature type="transmembrane region" description="Helical" evidence="1">
    <location>
        <begin position="20"/>
        <end position="42"/>
    </location>
</feature>
<proteinExistence type="predicted"/>
<name>A0A2P2JVK7_RHIMU</name>
<protein>
    <submittedName>
        <fullName evidence="2">Uncharacterized protein</fullName>
    </submittedName>
</protein>
<organism evidence="2">
    <name type="scientific">Rhizophora mucronata</name>
    <name type="common">Asiatic mangrove</name>
    <dbReference type="NCBI Taxonomy" id="61149"/>
    <lineage>
        <taxon>Eukaryota</taxon>
        <taxon>Viridiplantae</taxon>
        <taxon>Streptophyta</taxon>
        <taxon>Embryophyta</taxon>
        <taxon>Tracheophyta</taxon>
        <taxon>Spermatophyta</taxon>
        <taxon>Magnoliopsida</taxon>
        <taxon>eudicotyledons</taxon>
        <taxon>Gunneridae</taxon>
        <taxon>Pentapetalae</taxon>
        <taxon>rosids</taxon>
        <taxon>fabids</taxon>
        <taxon>Malpighiales</taxon>
        <taxon>Rhizophoraceae</taxon>
        <taxon>Rhizophora</taxon>
    </lineage>
</organism>
<keyword evidence="1" id="KW-0472">Membrane</keyword>
<reference evidence="2" key="1">
    <citation type="submission" date="2018-02" db="EMBL/GenBank/DDBJ databases">
        <title>Rhizophora mucronata_Transcriptome.</title>
        <authorList>
            <person name="Meera S.P."/>
            <person name="Sreeshan A."/>
            <person name="Augustine A."/>
        </authorList>
    </citation>
    <scope>NUCLEOTIDE SEQUENCE</scope>
    <source>
        <tissue evidence="2">Leaf</tissue>
    </source>
</reference>